<dbReference type="GO" id="GO:0052693">
    <property type="term" value="F:epoxyqueuosine reductase activity"/>
    <property type="evidence" value="ECO:0007669"/>
    <property type="project" value="TreeGrafter"/>
</dbReference>
<evidence type="ECO:0000313" key="8">
    <source>
        <dbReference type="Proteomes" id="UP001061958"/>
    </source>
</evidence>
<evidence type="ECO:0000256" key="3">
    <source>
        <dbReference type="ARBA" id="ARBA00022694"/>
    </source>
</evidence>
<dbReference type="PROSITE" id="PS00198">
    <property type="entry name" value="4FE4S_FER_1"/>
    <property type="match status" value="1"/>
</dbReference>
<dbReference type="Pfam" id="PF08331">
    <property type="entry name" value="QueG_DUF1730"/>
    <property type="match status" value="1"/>
</dbReference>
<keyword evidence="1" id="KW-0479">Metal-binding</keyword>
<evidence type="ECO:0000256" key="2">
    <source>
        <dbReference type="ARBA" id="ARBA00022490"/>
    </source>
</evidence>
<comment type="caution">
    <text evidence="7">The sequence shown here is derived from an EMBL/GenBank/DDBJ whole genome shotgun (WGS) entry which is preliminary data.</text>
</comment>
<name>A0A9C7UPD5_9RHOD</name>
<keyword evidence="1" id="KW-0004">4Fe-4S</keyword>
<dbReference type="NCBIfam" id="TIGR00276">
    <property type="entry name" value="tRNA epoxyqueuosine(34) reductase QueG"/>
    <property type="match status" value="1"/>
</dbReference>
<proteinExistence type="predicted"/>
<dbReference type="PANTHER" id="PTHR30002">
    <property type="entry name" value="EPOXYQUEUOSINE REDUCTASE"/>
    <property type="match status" value="1"/>
</dbReference>
<feature type="domain" description="4Fe-4S ferredoxin-type" evidence="6">
    <location>
        <begin position="222"/>
        <end position="256"/>
    </location>
</feature>
<reference evidence="7" key="1">
    <citation type="journal article" date="2022" name="Proc. Natl. Acad. Sci. U.S.A.">
        <title>Life cycle and functional genomics of the unicellular red alga Galdieria for elucidating algal and plant evolution and industrial use.</title>
        <authorList>
            <person name="Hirooka S."/>
            <person name="Itabashi T."/>
            <person name="Ichinose T.M."/>
            <person name="Onuma R."/>
            <person name="Fujiwara T."/>
            <person name="Yamashita S."/>
            <person name="Jong L.W."/>
            <person name="Tomita R."/>
            <person name="Iwane A.H."/>
            <person name="Miyagishima S.Y."/>
        </authorList>
    </citation>
    <scope>NUCLEOTIDE SEQUENCE</scope>
    <source>
        <strain evidence="7">NBRC 102759</strain>
    </source>
</reference>
<keyword evidence="1" id="KW-0408">Iron</keyword>
<dbReference type="Pfam" id="PF13484">
    <property type="entry name" value="Fer4_16"/>
    <property type="match status" value="1"/>
</dbReference>
<keyword evidence="3" id="KW-0819">tRNA processing</keyword>
<dbReference type="InterPro" id="IPR017896">
    <property type="entry name" value="4Fe4S_Fe-S-bd"/>
</dbReference>
<protein>
    <recommendedName>
        <fullName evidence="6">4Fe-4S ferredoxin-type domain-containing protein</fullName>
    </recommendedName>
</protein>
<dbReference type="GO" id="GO:0008616">
    <property type="term" value="P:tRNA queuosine(34) biosynthetic process"/>
    <property type="evidence" value="ECO:0007669"/>
    <property type="project" value="UniProtKB-KW"/>
</dbReference>
<dbReference type="PROSITE" id="PS51379">
    <property type="entry name" value="4FE4S_FER_2"/>
    <property type="match status" value="1"/>
</dbReference>
<keyword evidence="2" id="KW-0963">Cytoplasm</keyword>
<evidence type="ECO:0000313" key="7">
    <source>
        <dbReference type="EMBL" id="GJQ10451.1"/>
    </source>
</evidence>
<evidence type="ECO:0000259" key="6">
    <source>
        <dbReference type="PROSITE" id="PS51379"/>
    </source>
</evidence>
<dbReference type="InterPro" id="IPR004453">
    <property type="entry name" value="QueG"/>
</dbReference>
<evidence type="ECO:0000256" key="1">
    <source>
        <dbReference type="ARBA" id="ARBA00022485"/>
    </source>
</evidence>
<dbReference type="PANTHER" id="PTHR30002:SF4">
    <property type="entry name" value="EPOXYQUEUOSINE REDUCTASE"/>
    <property type="match status" value="1"/>
</dbReference>
<dbReference type="EMBL" id="BQMJ01000016">
    <property type="protein sequence ID" value="GJQ10451.1"/>
    <property type="molecule type" value="Genomic_DNA"/>
</dbReference>
<dbReference type="OrthoDB" id="448200at2759"/>
<gene>
    <name evidence="7" type="ORF">GpartN1_g2242.t1</name>
</gene>
<keyword evidence="1" id="KW-0411">Iron-sulfur</keyword>
<dbReference type="GO" id="GO:0051539">
    <property type="term" value="F:4 iron, 4 sulfur cluster binding"/>
    <property type="evidence" value="ECO:0007669"/>
    <property type="project" value="UniProtKB-KW"/>
</dbReference>
<dbReference type="SUPFAM" id="SSF46548">
    <property type="entry name" value="alpha-helical ferredoxin"/>
    <property type="match status" value="1"/>
</dbReference>
<keyword evidence="5" id="KW-0560">Oxidoreductase</keyword>
<sequence>MNILPRRTFLRIPSKKLNVLSRFFGSRKKQRCFIDKGQEIPLNEEEKQQLVQLLKQKARELGMGPVTITSAEPSQRFSSFLKWIDEGRHGEMHFLAREDRLERRRDLQKILPGVQSIIVCSLFFWPGKRGFTAIREDPSRGDISCYAWGRDYHDIFGDKLRELADFALHKAGGQGKWYVDTGALMERDLGERSGLGFIGKNTMLIHPRLGSGFFLGEILTTLSLPVDSPPKKMVGCGKCKRCQVACPTGALDEDYRMDARKCISYLTIEFKGSIPVDLRPLMRNKIYGCDICQQVCPWNKFDWQEMIGKSPLFGSPDSEVTTPKLIELIQMSEEDFRKRFEKTAIQRIGRSRLLRNVAVALGNSGDITVLPILKNLLDSIQDSLVAEHLKWAIEQLENSSENNCNIESLTRSDG</sequence>
<keyword evidence="4" id="KW-0671">Queuosine biosynthesis</keyword>
<reference evidence="7" key="2">
    <citation type="submission" date="2022-01" db="EMBL/GenBank/DDBJ databases">
        <authorList>
            <person name="Hirooka S."/>
            <person name="Miyagishima S.Y."/>
        </authorList>
    </citation>
    <scope>NUCLEOTIDE SEQUENCE</scope>
    <source>
        <strain evidence="7">NBRC 102759</strain>
    </source>
</reference>
<keyword evidence="8" id="KW-1185">Reference proteome</keyword>
<organism evidence="7 8">
    <name type="scientific">Galdieria partita</name>
    <dbReference type="NCBI Taxonomy" id="83374"/>
    <lineage>
        <taxon>Eukaryota</taxon>
        <taxon>Rhodophyta</taxon>
        <taxon>Bangiophyceae</taxon>
        <taxon>Galdieriales</taxon>
        <taxon>Galdieriaceae</taxon>
        <taxon>Galdieria</taxon>
    </lineage>
</organism>
<dbReference type="AlphaFoldDB" id="A0A9C7UPD5"/>
<accession>A0A9C7UPD5</accession>
<dbReference type="Proteomes" id="UP001061958">
    <property type="component" value="Unassembled WGS sequence"/>
</dbReference>
<dbReference type="Gene3D" id="3.30.70.20">
    <property type="match status" value="1"/>
</dbReference>
<evidence type="ECO:0000256" key="5">
    <source>
        <dbReference type="ARBA" id="ARBA00023002"/>
    </source>
</evidence>
<dbReference type="InterPro" id="IPR013542">
    <property type="entry name" value="QueG_DUF1730"/>
</dbReference>
<evidence type="ECO:0000256" key="4">
    <source>
        <dbReference type="ARBA" id="ARBA00022785"/>
    </source>
</evidence>
<dbReference type="InterPro" id="IPR017900">
    <property type="entry name" value="4Fe4S_Fe_S_CS"/>
</dbReference>